<feature type="domain" description="Ig-like" evidence="6">
    <location>
        <begin position="7"/>
        <end position="148"/>
    </location>
</feature>
<dbReference type="InterPro" id="IPR051275">
    <property type="entry name" value="Cell_adhesion_signaling"/>
</dbReference>
<evidence type="ECO:0000256" key="5">
    <source>
        <dbReference type="ARBA" id="ARBA00023319"/>
    </source>
</evidence>
<reference evidence="7 8" key="1">
    <citation type="submission" date="2019-04" db="EMBL/GenBank/DDBJ databases">
        <title>Annotation for the trematode Fasciola gigantica.</title>
        <authorList>
            <person name="Choi Y.-J."/>
        </authorList>
    </citation>
    <scope>NUCLEOTIDE SEQUENCE [LARGE SCALE GENOMIC DNA]</scope>
    <source>
        <strain evidence="7">Uganda_cow_1</strain>
    </source>
</reference>
<keyword evidence="2" id="KW-0472">Membrane</keyword>
<dbReference type="GO" id="GO:0005911">
    <property type="term" value="C:cell-cell junction"/>
    <property type="evidence" value="ECO:0007669"/>
    <property type="project" value="TreeGrafter"/>
</dbReference>
<dbReference type="InterPro" id="IPR013783">
    <property type="entry name" value="Ig-like_fold"/>
</dbReference>
<dbReference type="PROSITE" id="PS50835">
    <property type="entry name" value="IG_LIKE"/>
    <property type="match status" value="4"/>
</dbReference>
<dbReference type="InterPro" id="IPR003598">
    <property type="entry name" value="Ig_sub2"/>
</dbReference>
<dbReference type="GO" id="GO:0050839">
    <property type="term" value="F:cell adhesion molecule binding"/>
    <property type="evidence" value="ECO:0007669"/>
    <property type="project" value="TreeGrafter"/>
</dbReference>
<name>A0A504Z6X2_FASGI</name>
<evidence type="ECO:0000313" key="8">
    <source>
        <dbReference type="Proteomes" id="UP000316759"/>
    </source>
</evidence>
<dbReference type="InterPro" id="IPR007110">
    <property type="entry name" value="Ig-like_dom"/>
</dbReference>
<evidence type="ECO:0000256" key="2">
    <source>
        <dbReference type="ARBA" id="ARBA00023136"/>
    </source>
</evidence>
<evidence type="ECO:0000313" key="7">
    <source>
        <dbReference type="EMBL" id="TPP66447.1"/>
    </source>
</evidence>
<dbReference type="Gene3D" id="2.60.40.10">
    <property type="entry name" value="Immunoglobulins"/>
    <property type="match status" value="4"/>
</dbReference>
<dbReference type="AlphaFoldDB" id="A0A504Z6X2"/>
<dbReference type="InterPro" id="IPR036179">
    <property type="entry name" value="Ig-like_dom_sf"/>
</dbReference>
<organism evidence="7 8">
    <name type="scientific">Fasciola gigantica</name>
    <name type="common">Giant liver fluke</name>
    <dbReference type="NCBI Taxonomy" id="46835"/>
    <lineage>
        <taxon>Eukaryota</taxon>
        <taxon>Metazoa</taxon>
        <taxon>Spiralia</taxon>
        <taxon>Lophotrochozoa</taxon>
        <taxon>Platyhelminthes</taxon>
        <taxon>Trematoda</taxon>
        <taxon>Digenea</taxon>
        <taxon>Plagiorchiida</taxon>
        <taxon>Echinostomata</taxon>
        <taxon>Echinostomatoidea</taxon>
        <taxon>Fasciolidae</taxon>
        <taxon>Fasciola</taxon>
    </lineage>
</organism>
<keyword evidence="8" id="KW-1185">Reference proteome</keyword>
<feature type="domain" description="Ig-like" evidence="6">
    <location>
        <begin position="285"/>
        <end position="325"/>
    </location>
</feature>
<protein>
    <recommendedName>
        <fullName evidence="6">Ig-like domain-containing protein</fullName>
    </recommendedName>
</protein>
<dbReference type="PANTHER" id="PTHR11640">
    <property type="entry name" value="NEPHRIN"/>
    <property type="match status" value="1"/>
</dbReference>
<feature type="non-terminal residue" evidence="7">
    <location>
        <position position="1"/>
    </location>
</feature>
<dbReference type="EMBL" id="SUNJ01001819">
    <property type="protein sequence ID" value="TPP66447.1"/>
    <property type="molecule type" value="Genomic_DNA"/>
</dbReference>
<gene>
    <name evidence="7" type="ORF">FGIG_00741</name>
</gene>
<dbReference type="STRING" id="46835.A0A504Z6X2"/>
<feature type="domain" description="Ig-like" evidence="6">
    <location>
        <begin position="156"/>
        <end position="280"/>
    </location>
</feature>
<dbReference type="PANTHER" id="PTHR11640:SF31">
    <property type="entry name" value="IRREGULAR CHIASM C-ROUGHEST PROTEIN-RELATED"/>
    <property type="match status" value="1"/>
</dbReference>
<accession>A0A504Z6X2</accession>
<evidence type="ECO:0000256" key="1">
    <source>
        <dbReference type="ARBA" id="ARBA00004479"/>
    </source>
</evidence>
<feature type="domain" description="Ig-like" evidence="6">
    <location>
        <begin position="330"/>
        <end position="420"/>
    </location>
</feature>
<dbReference type="SUPFAM" id="SSF48726">
    <property type="entry name" value="Immunoglobulin"/>
    <property type="match status" value="4"/>
</dbReference>
<evidence type="ECO:0000259" key="6">
    <source>
        <dbReference type="PROSITE" id="PS50835"/>
    </source>
</evidence>
<dbReference type="InterPro" id="IPR003599">
    <property type="entry name" value="Ig_sub"/>
</dbReference>
<comment type="caution">
    <text evidence="7">The sequence shown here is derived from an EMBL/GenBank/DDBJ whole genome shotgun (WGS) entry which is preliminary data.</text>
</comment>
<comment type="subcellular location">
    <subcellularLocation>
        <location evidence="1">Membrane</location>
        <topology evidence="1">Single-pass type I membrane protein</topology>
    </subcellularLocation>
</comment>
<dbReference type="Proteomes" id="UP000316759">
    <property type="component" value="Unassembled WGS sequence"/>
</dbReference>
<proteinExistence type="predicted"/>
<keyword evidence="3" id="KW-1015">Disulfide bond</keyword>
<dbReference type="OrthoDB" id="6252736at2759"/>
<dbReference type="GO" id="GO:0098609">
    <property type="term" value="P:cell-cell adhesion"/>
    <property type="evidence" value="ECO:0007669"/>
    <property type="project" value="TreeGrafter"/>
</dbReference>
<sequence length="479" mass="54713">LPFHDRPELTLTVEPQELTGGSNQSVILRCLLSQIPTPEDSVYVIWRFRHSRQSPPPNNWAFMHQEDDIARCPEPPRSCELVNQYEKLKKGLAELNVASGASASDRDRIAQRRLHTLRIRQITWRYDGTFQCYVLLNLDALEARTSLRVLSAPKNPTIIYMIRENVERNIRTTVQNSDLDKSPHNKWQLTAGRFYHFVCLVAEANPQSHVTWTVRRRDGTFRALRMNYSGEGSFTNWWPFDTYLDLKRSDDLSYLDDGGTIECHAENVVGKAISARATLDLNYPPVIQGFPNSVVRVLENRNLSLNCVVLAKPPARVQWVDNAEQILSNPPIVQVRSNITANAGERLEVACRVDANPPAQTVYWSFTPDRKRESTSSHYREFSPGKKLGNQLLLAGVRRDHEGLYTCHALTEANLSKLLNSDKFEQVSIAETDYHWWKSRAIASASVRLVVNCKYFTWNPILFRKAITLEQLPVGKMAN</sequence>
<evidence type="ECO:0000256" key="4">
    <source>
        <dbReference type="ARBA" id="ARBA00023180"/>
    </source>
</evidence>
<dbReference type="SMART" id="SM00409">
    <property type="entry name" value="IG"/>
    <property type="match status" value="2"/>
</dbReference>
<keyword evidence="5" id="KW-0393">Immunoglobulin domain</keyword>
<dbReference type="SMART" id="SM00408">
    <property type="entry name" value="IGc2"/>
    <property type="match status" value="1"/>
</dbReference>
<dbReference type="Pfam" id="PF13927">
    <property type="entry name" value="Ig_3"/>
    <property type="match status" value="1"/>
</dbReference>
<evidence type="ECO:0000256" key="3">
    <source>
        <dbReference type="ARBA" id="ARBA00023157"/>
    </source>
</evidence>
<dbReference type="GO" id="GO:0005886">
    <property type="term" value="C:plasma membrane"/>
    <property type="evidence" value="ECO:0007669"/>
    <property type="project" value="TreeGrafter"/>
</dbReference>
<keyword evidence="4" id="KW-0325">Glycoprotein</keyword>